<keyword evidence="4 7" id="KW-0812">Transmembrane</keyword>
<evidence type="ECO:0000313" key="10">
    <source>
        <dbReference type="EMBL" id="WCZ37785.1"/>
    </source>
</evidence>
<feature type="transmembrane region" description="Helical" evidence="8">
    <location>
        <begin position="266"/>
        <end position="287"/>
    </location>
</feature>
<feature type="transmembrane region" description="Helical" evidence="8">
    <location>
        <begin position="294"/>
        <end position="313"/>
    </location>
</feature>
<feature type="transmembrane region" description="Helical" evidence="8">
    <location>
        <begin position="405"/>
        <end position="427"/>
    </location>
</feature>
<dbReference type="NCBIfam" id="NF006239">
    <property type="entry name" value="PRK08375.1-5"/>
    <property type="match status" value="1"/>
</dbReference>
<organism evidence="10 11">
    <name type="scientific">Corynebacterium jeddahense</name>
    <dbReference type="NCBI Taxonomy" id="1414719"/>
    <lineage>
        <taxon>Bacteria</taxon>
        <taxon>Bacillati</taxon>
        <taxon>Actinomycetota</taxon>
        <taxon>Actinomycetes</taxon>
        <taxon>Mycobacteriales</taxon>
        <taxon>Corynebacteriaceae</taxon>
        <taxon>Corynebacterium</taxon>
    </lineage>
</organism>
<feature type="transmembrane region" description="Helical" evidence="8">
    <location>
        <begin position="107"/>
        <end position="125"/>
    </location>
</feature>
<accession>A0ABY7UIQ3</accession>
<dbReference type="EMBL" id="CP063194">
    <property type="protein sequence ID" value="WCZ37785.1"/>
    <property type="molecule type" value="Genomic_DNA"/>
</dbReference>
<feature type="transmembrane region" description="Helical" evidence="8">
    <location>
        <begin position="448"/>
        <end position="471"/>
    </location>
</feature>
<feature type="transmembrane region" description="Helical" evidence="8">
    <location>
        <begin position="56"/>
        <end position="75"/>
    </location>
</feature>
<dbReference type="Pfam" id="PF00361">
    <property type="entry name" value="Proton_antipo_M"/>
    <property type="match status" value="1"/>
</dbReference>
<evidence type="ECO:0000256" key="7">
    <source>
        <dbReference type="RuleBase" id="RU000320"/>
    </source>
</evidence>
<feature type="transmembrane region" description="Helical" evidence="8">
    <location>
        <begin position="81"/>
        <end position="100"/>
    </location>
</feature>
<evidence type="ECO:0000259" key="9">
    <source>
        <dbReference type="Pfam" id="PF00361"/>
    </source>
</evidence>
<name>A0ABY7UIQ3_9CORY</name>
<protein>
    <submittedName>
        <fullName evidence="10">Na(+)/H(+) antiporter subunit D</fullName>
    </submittedName>
</protein>
<dbReference type="RefSeq" id="WP_042405920.1">
    <property type="nucleotide sequence ID" value="NZ_CBYN010000023.1"/>
</dbReference>
<feature type="transmembrane region" description="Helical" evidence="8">
    <location>
        <begin position="201"/>
        <end position="225"/>
    </location>
</feature>
<evidence type="ECO:0000256" key="8">
    <source>
        <dbReference type="SAM" id="Phobius"/>
    </source>
</evidence>
<keyword evidence="3" id="KW-1003">Cell membrane</keyword>
<evidence type="ECO:0000313" key="11">
    <source>
        <dbReference type="Proteomes" id="UP001218071"/>
    </source>
</evidence>
<dbReference type="InterPro" id="IPR003918">
    <property type="entry name" value="NADH_UbQ_OxRdtase"/>
</dbReference>
<dbReference type="PANTHER" id="PTHR42703:SF1">
    <property type="entry name" value="NA(+)_H(+) ANTIPORTER SUBUNIT D1"/>
    <property type="match status" value="1"/>
</dbReference>
<sequence>MAVDAILPVFVALPLIVAAVTALSPWKPLNDALSVIVPAINMVGGIWLYRYTDTHGTLSHVIGLYQGGVGISFAADTFSAVMLVTTMIVALSSNWFAIAVGETQARYYTPLTLVLVTGVSGALLTADLFNFFVMIEVCLLPSYGLIAMSGTRHRLLSARMFVLVNLAASTMLVLGVGYLYAVTGAVNLAALQGTAAGHGPATVATGIVVIAIAAKAGVFPVYTWLPRTYPSTSASVMGLFSGLHTKVAVYMLFRIWVIMFDMDPRWNTLIIVVMVISMLIGGYAGLVESTMRRVLAYQMVNGMPFILIMLAFTQDDARYALAAGLLYTLHHMITIAALTLNAGAIEETYGTGTMAKLSGIARRDPWTSAVFAAGAFSIVGFPPFSGLFGKVTVVLAAATPGDWRSWVAITAIIVASFGALLSMMRMWQRVFWGRPMQNYPEALNVRASFMLPSAVLMVISLCMFVFAGNLWHVATNAVDDLLDVEAYTSAVLGDDPIGVPAPGDDFGANSPAATGGAR</sequence>
<dbReference type="PRINTS" id="PR01437">
    <property type="entry name" value="NUOXDRDTASE4"/>
</dbReference>
<evidence type="ECO:0000256" key="4">
    <source>
        <dbReference type="ARBA" id="ARBA00022692"/>
    </source>
</evidence>
<evidence type="ECO:0000256" key="6">
    <source>
        <dbReference type="ARBA" id="ARBA00023136"/>
    </source>
</evidence>
<dbReference type="InterPro" id="IPR001750">
    <property type="entry name" value="ND/Mrp_TM"/>
</dbReference>
<evidence type="ECO:0000256" key="1">
    <source>
        <dbReference type="ARBA" id="ARBA00004651"/>
    </source>
</evidence>
<comment type="similarity">
    <text evidence="2">Belongs to the CPA3 antiporters (TC 2.A.63) subunit D family.</text>
</comment>
<feature type="domain" description="NADH:quinone oxidoreductase/Mrp antiporter transmembrane" evidence="9">
    <location>
        <begin position="127"/>
        <end position="408"/>
    </location>
</feature>
<evidence type="ECO:0000256" key="5">
    <source>
        <dbReference type="ARBA" id="ARBA00022989"/>
    </source>
</evidence>
<dbReference type="Proteomes" id="UP001218071">
    <property type="component" value="Chromosome"/>
</dbReference>
<evidence type="ECO:0000256" key="2">
    <source>
        <dbReference type="ARBA" id="ARBA00005346"/>
    </source>
</evidence>
<evidence type="ECO:0000256" key="3">
    <source>
        <dbReference type="ARBA" id="ARBA00022475"/>
    </source>
</evidence>
<keyword evidence="5 8" id="KW-1133">Transmembrane helix</keyword>
<feature type="transmembrane region" description="Helical" evidence="8">
    <location>
        <begin position="32"/>
        <end position="49"/>
    </location>
</feature>
<feature type="transmembrane region" description="Helical" evidence="8">
    <location>
        <begin position="319"/>
        <end position="345"/>
    </location>
</feature>
<keyword evidence="6 8" id="KW-0472">Membrane</keyword>
<feature type="transmembrane region" description="Helical" evidence="8">
    <location>
        <begin position="237"/>
        <end position="260"/>
    </location>
</feature>
<dbReference type="InterPro" id="IPR050586">
    <property type="entry name" value="CPA3_Na-H_Antiporter_D"/>
</dbReference>
<keyword evidence="11" id="KW-1185">Reference proteome</keyword>
<feature type="transmembrane region" description="Helical" evidence="8">
    <location>
        <begin position="131"/>
        <end position="148"/>
    </location>
</feature>
<dbReference type="PANTHER" id="PTHR42703">
    <property type="entry name" value="NADH DEHYDROGENASE"/>
    <property type="match status" value="1"/>
</dbReference>
<gene>
    <name evidence="10" type="primary">mrpD1</name>
    <name evidence="10" type="ORF">CJEDD_00780</name>
</gene>
<feature type="transmembrane region" description="Helical" evidence="8">
    <location>
        <begin position="160"/>
        <end position="181"/>
    </location>
</feature>
<feature type="transmembrane region" description="Helical" evidence="8">
    <location>
        <begin position="366"/>
        <end position="385"/>
    </location>
</feature>
<comment type="subcellular location">
    <subcellularLocation>
        <location evidence="1">Cell membrane</location>
        <topology evidence="1">Multi-pass membrane protein</topology>
    </subcellularLocation>
    <subcellularLocation>
        <location evidence="7">Membrane</location>
        <topology evidence="7">Multi-pass membrane protein</topology>
    </subcellularLocation>
</comment>
<proteinExistence type="inferred from homology"/>
<reference evidence="10 11" key="1">
    <citation type="submission" date="2020-10" db="EMBL/GenBank/DDBJ databases">
        <title>Complete genome sequence of Corynebacterium jeddahense DSM 45997, type strain of Corynebacterium jeddahense.</title>
        <authorList>
            <person name="Busche T."/>
            <person name="Kalinowski J."/>
            <person name="Ruckert C."/>
        </authorList>
    </citation>
    <scope>NUCLEOTIDE SEQUENCE [LARGE SCALE GENOMIC DNA]</scope>
    <source>
        <strain evidence="10 11">DSM 45997</strain>
    </source>
</reference>